<keyword evidence="4" id="KW-1185">Reference proteome</keyword>
<keyword evidence="1" id="KW-0175">Coiled coil</keyword>
<feature type="compositionally biased region" description="Low complexity" evidence="2">
    <location>
        <begin position="371"/>
        <end position="388"/>
    </location>
</feature>
<reference evidence="3 4" key="1">
    <citation type="submission" date="2024-04" db="EMBL/GenBank/DDBJ databases">
        <title>Tritrichomonas musculus Genome.</title>
        <authorList>
            <person name="Alves-Ferreira E."/>
            <person name="Grigg M."/>
            <person name="Lorenzi H."/>
            <person name="Galac M."/>
        </authorList>
    </citation>
    <scope>NUCLEOTIDE SEQUENCE [LARGE SCALE GENOMIC DNA]</scope>
    <source>
        <strain evidence="3 4">EAF2021</strain>
    </source>
</reference>
<evidence type="ECO:0000256" key="1">
    <source>
        <dbReference type="SAM" id="Coils"/>
    </source>
</evidence>
<comment type="caution">
    <text evidence="3">The sequence shown here is derived from an EMBL/GenBank/DDBJ whole genome shotgun (WGS) entry which is preliminary data.</text>
</comment>
<feature type="region of interest" description="Disordered" evidence="2">
    <location>
        <begin position="1"/>
        <end position="39"/>
    </location>
</feature>
<feature type="compositionally biased region" description="Polar residues" evidence="2">
    <location>
        <begin position="1"/>
        <end position="30"/>
    </location>
</feature>
<feature type="compositionally biased region" description="Low complexity" evidence="2">
    <location>
        <begin position="584"/>
        <end position="598"/>
    </location>
</feature>
<feature type="compositionally biased region" description="Low complexity" evidence="2">
    <location>
        <begin position="610"/>
        <end position="628"/>
    </location>
</feature>
<feature type="compositionally biased region" description="Polar residues" evidence="2">
    <location>
        <begin position="389"/>
        <end position="406"/>
    </location>
</feature>
<feature type="compositionally biased region" description="Polar residues" evidence="2">
    <location>
        <begin position="629"/>
        <end position="657"/>
    </location>
</feature>
<accession>A0ABR2JZU9</accession>
<feature type="compositionally biased region" description="Polar residues" evidence="2">
    <location>
        <begin position="508"/>
        <end position="523"/>
    </location>
</feature>
<feature type="compositionally biased region" description="Low complexity" evidence="2">
    <location>
        <begin position="407"/>
        <end position="428"/>
    </location>
</feature>
<evidence type="ECO:0000313" key="4">
    <source>
        <dbReference type="Proteomes" id="UP001470230"/>
    </source>
</evidence>
<feature type="region of interest" description="Disordered" evidence="2">
    <location>
        <begin position="324"/>
        <end position="352"/>
    </location>
</feature>
<protein>
    <submittedName>
        <fullName evidence="3">Uncharacterized protein</fullName>
    </submittedName>
</protein>
<sequence>MNQKQISPKDQSLTSSKKISKVRQSPTKVSAINKKDKISSSFPQPEFEAKFMLIEDKLSLNREYIQKNINRIPLNEFANSEEAEQELRKLQAQINSIMSNYSKNQSKFSNNFSNGNSNSDLTFENPIVSEHFTKINEKHKIILDREEKIKEIREQTEDAVLKEENEYRTISKQYQEMKKIYSKAKRRMDRYDKKAAKSQKSLDELNCTLDANKKKIMSLNEDLKRLETIVKQTNQEIKSTTSDLHKIDEEENQLLDSEKSNQDKMKKLTSLKKEYSIKSKKAQAKRESVEKIISQMNGVENELEGIIDTATASTIQLRKSLISHYSDNDEEDEDEKSSNYQDDNDFSDSENFISDVTDNEFKIINNNFDQNKSSDTSNSSSIRSTNVNDDISLNSSDHSISTSPPNSTSRSKGRISNSSSLNMNDNNSIKLNDSENSMSIEIERNTSKSRTKNTNPIEMDDSENSMSFEIESDHSKSRIKQTNSNKLNSGENSMSIEIESDHSKSRIKQTNSNKLNSGENSMSIEIESDHSKNKSSNDNNSLKLNGDENDILSDNSIINNSNSNLQSSDSGSIRKLNRNSYLRSSGSGSIHKISSKNSLRSSDSGLIQKVSSNSNLRSSVSGSVRKSSNVLSKKNPSNDVSGILSSSNSDKTANSIEKVSDRNSSLLNNSDLLNSDSLHLTSPKNNLSDANMSTSSENANLLQQINNSDLNIDVKNGIDDEEIEGGMINIDEIEEETVPDDLSLSAINASLKLSENDEEETDENAAMSKNTQRKFGIKRQAIVIPQLEEEEEIEDKTEVDEFISSLSAQNKLNISPNNGQIDVDDDLNLNELDVDDKLSGNGEIDVVEKALKALAVKVADSQPIMMKFNDFLQGNEK</sequence>
<organism evidence="3 4">
    <name type="scientific">Tritrichomonas musculus</name>
    <dbReference type="NCBI Taxonomy" id="1915356"/>
    <lineage>
        <taxon>Eukaryota</taxon>
        <taxon>Metamonada</taxon>
        <taxon>Parabasalia</taxon>
        <taxon>Tritrichomonadida</taxon>
        <taxon>Tritrichomonadidae</taxon>
        <taxon>Tritrichomonas</taxon>
    </lineage>
</organism>
<gene>
    <name evidence="3" type="ORF">M9Y10_043264</name>
</gene>
<evidence type="ECO:0000256" key="2">
    <source>
        <dbReference type="SAM" id="MobiDB-lite"/>
    </source>
</evidence>
<feature type="compositionally biased region" description="Low complexity" evidence="2">
    <location>
        <begin position="534"/>
        <end position="544"/>
    </location>
</feature>
<feature type="region of interest" description="Disordered" evidence="2">
    <location>
        <begin position="367"/>
        <end position="547"/>
    </location>
</feature>
<feature type="coiled-coil region" evidence="1">
    <location>
        <begin position="153"/>
        <end position="267"/>
    </location>
</feature>
<feature type="compositionally biased region" description="Polar residues" evidence="2">
    <location>
        <begin position="429"/>
        <end position="439"/>
    </location>
</feature>
<proteinExistence type="predicted"/>
<name>A0ABR2JZU9_9EUKA</name>
<feature type="compositionally biased region" description="Polar residues" evidence="2">
    <location>
        <begin position="480"/>
        <end position="495"/>
    </location>
</feature>
<dbReference type="Proteomes" id="UP001470230">
    <property type="component" value="Unassembled WGS sequence"/>
</dbReference>
<dbReference type="EMBL" id="JAPFFF010000008">
    <property type="protein sequence ID" value="KAK8884158.1"/>
    <property type="molecule type" value="Genomic_DNA"/>
</dbReference>
<feature type="region of interest" description="Disordered" evidence="2">
    <location>
        <begin position="580"/>
        <end position="668"/>
    </location>
</feature>
<evidence type="ECO:0000313" key="3">
    <source>
        <dbReference type="EMBL" id="KAK8884158.1"/>
    </source>
</evidence>